<evidence type="ECO:0000313" key="2">
    <source>
        <dbReference type="EMBL" id="NEC89518.1"/>
    </source>
</evidence>
<evidence type="ECO:0000256" key="1">
    <source>
        <dbReference type="SAM" id="MobiDB-lite"/>
    </source>
</evidence>
<dbReference type="EMBL" id="JAAGLU010000024">
    <property type="protein sequence ID" value="NEC89518.1"/>
    <property type="molecule type" value="Genomic_DNA"/>
</dbReference>
<dbReference type="AlphaFoldDB" id="A0A6B3BYT7"/>
<comment type="caution">
    <text evidence="2">The sequence shown here is derived from an EMBL/GenBank/DDBJ whole genome shotgun (WGS) entry which is preliminary data.</text>
</comment>
<protein>
    <submittedName>
        <fullName evidence="2">Uncharacterized protein</fullName>
    </submittedName>
</protein>
<reference evidence="2" key="1">
    <citation type="submission" date="2020-01" db="EMBL/GenBank/DDBJ databases">
        <title>Insect and environment-associated Actinomycetes.</title>
        <authorList>
            <person name="Currrie C."/>
            <person name="Chevrette M."/>
            <person name="Carlson C."/>
            <person name="Stubbendieck R."/>
            <person name="Wendt-Pienkowski E."/>
        </authorList>
    </citation>
    <scope>NUCLEOTIDE SEQUENCE</scope>
    <source>
        <strain evidence="2">SID12501</strain>
    </source>
</reference>
<organism evidence="2">
    <name type="scientific">Streptomyces sp. SID12501</name>
    <dbReference type="NCBI Taxonomy" id="2706042"/>
    <lineage>
        <taxon>Bacteria</taxon>
        <taxon>Bacillati</taxon>
        <taxon>Actinomycetota</taxon>
        <taxon>Actinomycetes</taxon>
        <taxon>Kitasatosporales</taxon>
        <taxon>Streptomycetaceae</taxon>
        <taxon>Streptomyces</taxon>
    </lineage>
</organism>
<proteinExistence type="predicted"/>
<name>A0A6B3BYT7_9ACTN</name>
<accession>A0A6B3BYT7</accession>
<feature type="region of interest" description="Disordered" evidence="1">
    <location>
        <begin position="175"/>
        <end position="201"/>
    </location>
</feature>
<sequence>DLVPTLVADLADATVAALRGHTGSDGGAGGAPTTLEATVSRAIAAAGLGLRDNGVVPAPPYARQDRVRGDASALLGIGAQRVRDVLNTGSEQGRPLLLCPPAQLSLLSRDPAEARSIAFAPQAVRPVMEVRAGGLGPDAVPAAMVWTASGRFAGTLRLVPLRAGVVENVRVRTWADDGPLPGPDRGTTGTVPDPGEEWAQR</sequence>
<gene>
    <name evidence="2" type="ORF">G3I71_27720</name>
</gene>
<feature type="non-terminal residue" evidence="2">
    <location>
        <position position="1"/>
    </location>
</feature>